<proteinExistence type="predicted"/>
<evidence type="ECO:0000256" key="1">
    <source>
        <dbReference type="SAM" id="Phobius"/>
    </source>
</evidence>
<reference evidence="2 3" key="1">
    <citation type="journal article" name="Nat. Commun.">
        <title>Undinarchaeota illuminate DPANN phylogeny and the impact of gene transfer on archaeal evolution.</title>
        <authorList>
            <person name="Dombrowski N."/>
            <person name="Williams T.A."/>
            <person name="Sun J."/>
            <person name="Woodcroft B.J."/>
            <person name="Lee J.H."/>
            <person name="Minh B.Q."/>
            <person name="Rinke C."/>
            <person name="Spang A."/>
        </authorList>
    </citation>
    <scope>NUCLEOTIDE SEQUENCE [LARGE SCALE GENOMIC DNA]</scope>
    <source>
        <strain evidence="2">MAG_bin17</strain>
    </source>
</reference>
<gene>
    <name evidence="2" type="ORF">H1011_01475</name>
</gene>
<protein>
    <submittedName>
        <fullName evidence="2">DUF2304 domain-containing protein</fullName>
    </submittedName>
</protein>
<dbReference type="Proteomes" id="UP000604391">
    <property type="component" value="Unassembled WGS sequence"/>
</dbReference>
<dbReference type="AlphaFoldDB" id="A0A832V0D4"/>
<feature type="transmembrane region" description="Helical" evidence="1">
    <location>
        <begin position="6"/>
        <end position="22"/>
    </location>
</feature>
<dbReference type="Pfam" id="PF10066">
    <property type="entry name" value="DUF2304"/>
    <property type="match status" value="1"/>
</dbReference>
<evidence type="ECO:0000313" key="3">
    <source>
        <dbReference type="Proteomes" id="UP000604391"/>
    </source>
</evidence>
<keyword evidence="1" id="KW-0472">Membrane</keyword>
<feature type="transmembrane region" description="Helical" evidence="1">
    <location>
        <begin position="66"/>
        <end position="87"/>
    </location>
</feature>
<dbReference type="EMBL" id="DVAD01000007">
    <property type="protein sequence ID" value="HIJ99477.1"/>
    <property type="molecule type" value="Genomic_DNA"/>
</dbReference>
<feature type="transmembrane region" description="Helical" evidence="1">
    <location>
        <begin position="34"/>
        <end position="54"/>
    </location>
</feature>
<accession>A0A832V0D4</accession>
<keyword evidence="1" id="KW-1133">Transmembrane helix</keyword>
<organism evidence="2 3">
    <name type="scientific">Candidatus Undinarchaeum marinum</name>
    <dbReference type="NCBI Taxonomy" id="2756141"/>
    <lineage>
        <taxon>Archaea</taxon>
        <taxon>Candidatus Undinarchaeota</taxon>
        <taxon>Candidatus Undinarchaeia</taxon>
        <taxon>Candidatus Undinarchaeales</taxon>
        <taxon>Candidatus Undinarchaeaceae</taxon>
        <taxon>Candidatus Undinarchaeum</taxon>
    </lineage>
</organism>
<dbReference type="InterPro" id="IPR019277">
    <property type="entry name" value="DUF2304"/>
</dbReference>
<sequence length="116" mass="13041">MIAGIQAFGLALGLIMFYYAVKLYRQGKFKDRDFITWGSVAIVIVGVSVYPTVLDSVLSWLKIGRGLDALLVLGILGVYGFVFQVYIRNQETQRQITNLVRKVALELEQKGRKKNA</sequence>
<comment type="caution">
    <text evidence="2">The sequence shown here is derived from an EMBL/GenBank/DDBJ whole genome shotgun (WGS) entry which is preliminary data.</text>
</comment>
<name>A0A832V0D4_9ARCH</name>
<keyword evidence="3" id="KW-1185">Reference proteome</keyword>
<evidence type="ECO:0000313" key="2">
    <source>
        <dbReference type="EMBL" id="HIJ99477.1"/>
    </source>
</evidence>
<keyword evidence="1" id="KW-0812">Transmembrane</keyword>